<evidence type="ECO:0000313" key="3">
    <source>
        <dbReference type="EMBL" id="CAG5098562.1"/>
    </source>
</evidence>
<dbReference type="EMBL" id="OU015569">
    <property type="protein sequence ID" value="CAG5098562.1"/>
    <property type="molecule type" value="Genomic_DNA"/>
</dbReference>
<organism evidence="3 4">
    <name type="scientific">Oikopleura dioica</name>
    <name type="common">Tunicate</name>
    <dbReference type="NCBI Taxonomy" id="34765"/>
    <lineage>
        <taxon>Eukaryota</taxon>
        <taxon>Metazoa</taxon>
        <taxon>Chordata</taxon>
        <taxon>Tunicata</taxon>
        <taxon>Appendicularia</taxon>
        <taxon>Copelata</taxon>
        <taxon>Oikopleuridae</taxon>
        <taxon>Oikopleura</taxon>
    </lineage>
</organism>
<keyword evidence="4" id="KW-1185">Reference proteome</keyword>
<dbReference type="Pfam" id="PF04749">
    <property type="entry name" value="PLAC8"/>
    <property type="match status" value="1"/>
</dbReference>
<protein>
    <submittedName>
        <fullName evidence="3">Oidioi.mRNA.OKI2018_I69.XSR.g15778.t1.cds</fullName>
    </submittedName>
</protein>
<name>A0ABN7SDX8_OIKDI</name>
<evidence type="ECO:0000256" key="1">
    <source>
        <dbReference type="ARBA" id="ARBA00009024"/>
    </source>
</evidence>
<dbReference type="InterPro" id="IPR006461">
    <property type="entry name" value="PLAC_motif_containing"/>
</dbReference>
<proteinExistence type="inferred from homology"/>
<sequence>MSLSEESSNAPPPYPSAPPQSDKHLSPVLERGESKVALEPGTPAKAAQRLGVPPNLPQPVTMQPQPTAVPVVVAMNQTSNVHNHIHGKRNWDKDLFGCDWHCGNKKVDCCVNICCPGFGVADVQMREGYTHFAALALGMIAHMGSPFGCALPSPLSACVVCLVRQEFRRKHGFKGHWCRDCCASLLCSPLVIGQMQKQQEKFAERERLIKNGNSSAQLIGTSGGASRNYVQGNY</sequence>
<dbReference type="Proteomes" id="UP001158576">
    <property type="component" value="Chromosome XSR"/>
</dbReference>
<reference evidence="3 4" key="1">
    <citation type="submission" date="2021-04" db="EMBL/GenBank/DDBJ databases">
        <authorList>
            <person name="Bliznina A."/>
        </authorList>
    </citation>
    <scope>NUCLEOTIDE SEQUENCE [LARGE SCALE GENOMIC DNA]</scope>
</reference>
<gene>
    <name evidence="3" type="ORF">OKIOD_LOCUS7336</name>
</gene>
<evidence type="ECO:0000256" key="2">
    <source>
        <dbReference type="SAM" id="MobiDB-lite"/>
    </source>
</evidence>
<feature type="compositionally biased region" description="Basic and acidic residues" evidence="2">
    <location>
        <begin position="21"/>
        <end position="36"/>
    </location>
</feature>
<evidence type="ECO:0000313" key="4">
    <source>
        <dbReference type="Proteomes" id="UP001158576"/>
    </source>
</evidence>
<comment type="similarity">
    <text evidence="1">Belongs to the cornifelin family.</text>
</comment>
<accession>A0ABN7SDX8</accession>
<feature type="region of interest" description="Disordered" evidence="2">
    <location>
        <begin position="1"/>
        <end position="63"/>
    </location>
</feature>